<dbReference type="PANTHER" id="PTHR47027:SF20">
    <property type="entry name" value="REVERSE TRANSCRIPTASE-LIKE PROTEIN WITH RNA-DIRECTED DNA POLYMERASE DOMAIN"/>
    <property type="match status" value="1"/>
</dbReference>
<evidence type="ECO:0000313" key="2">
    <source>
        <dbReference type="Proteomes" id="UP001160148"/>
    </source>
</evidence>
<name>A0AAV0XD41_9HEMI</name>
<dbReference type="PANTHER" id="PTHR47027">
    <property type="entry name" value="REVERSE TRANSCRIPTASE DOMAIN-CONTAINING PROTEIN"/>
    <property type="match status" value="1"/>
</dbReference>
<sequence length="148" mass="17925">MQGTINLHCTPIEEVKSFCYLGNHNITQDNKYPTEIKRRIALAKQAFTKKQNLLTSRHLSIKIRKLFIKMYVWSVASYDSETWTLSTLDKRRMEALEMWTWRKMMKISWRERKSNIEVLNMIEEPRKIIKMMEIRKAKYFGHIMRHNT</sequence>
<dbReference type="AlphaFoldDB" id="A0AAV0XD41"/>
<dbReference type="EMBL" id="CARXXK010000004">
    <property type="protein sequence ID" value="CAI6365604.1"/>
    <property type="molecule type" value="Genomic_DNA"/>
</dbReference>
<comment type="caution">
    <text evidence="1">The sequence shown here is derived from an EMBL/GenBank/DDBJ whole genome shotgun (WGS) entry which is preliminary data.</text>
</comment>
<proteinExistence type="predicted"/>
<protein>
    <recommendedName>
        <fullName evidence="3">Endonuclease-reverse transcriptase</fullName>
    </recommendedName>
</protein>
<evidence type="ECO:0008006" key="3">
    <source>
        <dbReference type="Google" id="ProtNLM"/>
    </source>
</evidence>
<accession>A0AAV0XD41</accession>
<dbReference type="Proteomes" id="UP001160148">
    <property type="component" value="Unassembled WGS sequence"/>
</dbReference>
<keyword evidence="2" id="KW-1185">Reference proteome</keyword>
<gene>
    <name evidence="1" type="ORF">MEUPH1_LOCUS20299</name>
</gene>
<reference evidence="1 2" key="1">
    <citation type="submission" date="2023-01" db="EMBL/GenBank/DDBJ databases">
        <authorList>
            <person name="Whitehead M."/>
        </authorList>
    </citation>
    <scope>NUCLEOTIDE SEQUENCE [LARGE SCALE GENOMIC DNA]</scope>
</reference>
<evidence type="ECO:0000313" key="1">
    <source>
        <dbReference type="EMBL" id="CAI6365604.1"/>
    </source>
</evidence>
<organism evidence="1 2">
    <name type="scientific">Macrosiphum euphorbiae</name>
    <name type="common">potato aphid</name>
    <dbReference type="NCBI Taxonomy" id="13131"/>
    <lineage>
        <taxon>Eukaryota</taxon>
        <taxon>Metazoa</taxon>
        <taxon>Ecdysozoa</taxon>
        <taxon>Arthropoda</taxon>
        <taxon>Hexapoda</taxon>
        <taxon>Insecta</taxon>
        <taxon>Pterygota</taxon>
        <taxon>Neoptera</taxon>
        <taxon>Paraneoptera</taxon>
        <taxon>Hemiptera</taxon>
        <taxon>Sternorrhyncha</taxon>
        <taxon>Aphidomorpha</taxon>
        <taxon>Aphidoidea</taxon>
        <taxon>Aphididae</taxon>
        <taxon>Macrosiphini</taxon>
        <taxon>Macrosiphum</taxon>
    </lineage>
</organism>